<dbReference type="InterPro" id="IPR008250">
    <property type="entry name" value="ATPase_P-typ_transduc_dom_A_sf"/>
</dbReference>
<keyword evidence="7" id="KW-0067">ATP-binding</keyword>
<dbReference type="SFLD" id="SFLDS00003">
    <property type="entry name" value="Haloacid_Dehalogenase"/>
    <property type="match status" value="1"/>
</dbReference>
<evidence type="ECO:0000259" key="8">
    <source>
        <dbReference type="PROSITE" id="PS50846"/>
    </source>
</evidence>
<evidence type="ECO:0000256" key="7">
    <source>
        <dbReference type="RuleBase" id="RU362081"/>
    </source>
</evidence>
<dbReference type="InterPro" id="IPR018303">
    <property type="entry name" value="ATPase_P-typ_P_site"/>
</dbReference>
<evidence type="ECO:0000256" key="6">
    <source>
        <dbReference type="ARBA" id="ARBA00023136"/>
    </source>
</evidence>
<dbReference type="OrthoDB" id="432719at2759"/>
<dbReference type="PRINTS" id="PR00119">
    <property type="entry name" value="CATATPASE"/>
</dbReference>
<dbReference type="PROSITE" id="PS50846">
    <property type="entry name" value="HMA_2"/>
    <property type="match status" value="1"/>
</dbReference>
<dbReference type="InterPro" id="IPR036412">
    <property type="entry name" value="HAD-like_sf"/>
</dbReference>
<feature type="transmembrane region" description="Helical" evidence="7">
    <location>
        <begin position="147"/>
        <end position="167"/>
    </location>
</feature>
<dbReference type="PROSITE" id="PS00154">
    <property type="entry name" value="ATPASE_E1_E2"/>
    <property type="match status" value="1"/>
</dbReference>
<evidence type="ECO:0000313" key="9">
    <source>
        <dbReference type="EMBL" id="EON64690.1"/>
    </source>
</evidence>
<dbReference type="OMA" id="SARCICR"/>
<evidence type="ECO:0000256" key="1">
    <source>
        <dbReference type="ARBA" id="ARBA00004370"/>
    </source>
</evidence>
<dbReference type="Gene3D" id="3.30.70.100">
    <property type="match status" value="1"/>
</dbReference>
<keyword evidence="2 7" id="KW-0812">Transmembrane</keyword>
<dbReference type="EMBL" id="JH767569">
    <property type="protein sequence ID" value="EON64690.1"/>
    <property type="molecule type" value="Genomic_DNA"/>
</dbReference>
<dbReference type="NCBIfam" id="TIGR01511">
    <property type="entry name" value="ATPase-IB1_Cu"/>
    <property type="match status" value="1"/>
</dbReference>
<feature type="transmembrane region" description="Helical" evidence="7">
    <location>
        <begin position="173"/>
        <end position="189"/>
    </location>
</feature>
<dbReference type="InterPro" id="IPR027256">
    <property type="entry name" value="P-typ_ATPase_IB"/>
</dbReference>
<evidence type="ECO:0000256" key="5">
    <source>
        <dbReference type="ARBA" id="ARBA00022989"/>
    </source>
</evidence>
<feature type="transmembrane region" description="Helical" evidence="7">
    <location>
        <begin position="760"/>
        <end position="781"/>
    </location>
</feature>
<accession>R7YS08</accession>
<feature type="domain" description="HMA" evidence="8">
    <location>
        <begin position="1"/>
        <end position="55"/>
    </location>
</feature>
<keyword evidence="10" id="KW-1185">Reference proteome</keyword>
<dbReference type="GO" id="GO:0019829">
    <property type="term" value="F:ATPase-coupled monoatomic cation transmembrane transporter activity"/>
    <property type="evidence" value="ECO:0007669"/>
    <property type="project" value="InterPro"/>
</dbReference>
<organism evidence="9 10">
    <name type="scientific">Coniosporium apollinis (strain CBS 100218)</name>
    <name type="common">Rock-inhabiting black yeast</name>
    <dbReference type="NCBI Taxonomy" id="1168221"/>
    <lineage>
        <taxon>Eukaryota</taxon>
        <taxon>Fungi</taxon>
        <taxon>Dikarya</taxon>
        <taxon>Ascomycota</taxon>
        <taxon>Pezizomycotina</taxon>
        <taxon>Dothideomycetes</taxon>
        <taxon>Dothideomycetes incertae sedis</taxon>
        <taxon>Coniosporium</taxon>
    </lineage>
</organism>
<sequence length="790" mass="84151">MTCSGCGNKLTRTLEAIPGVSNVRVSFVMGSADFDINPQTSKVEEVIRTAERETGFRCARTTSDDQFIDLLMTGESVKALSDIMPAGVKQIDVLDKLTARITYDPTVVGARSLVLSLGDRTTGLAPPRADASAAGGRRRLRDMLIKTTLAAVFTIPVVVLAWGNTLVDDRSRAYISIVFATVVQALSVPEFYRPAISSLIFSRTVEMDMLVVISVSAAYLYSVIAFGFSMAGKPLDTKEFFETSTLLITLVLLGRLIAAFARIRAIAAVSLRSLQVSTAVLIEAEGTREVDARLLQFGDRFMIMPHAQIPTDGQVTEGSSEVDESMLTGESLPVGKQHGAQIIAGTINGSGRLTARLTRLPGKNTVTDIANLVEEASNTKPRVQELADKVAGYFVPVVTAIAVITIIVWVVVSLRIRNESAGKAISTAITYAIAVLAVSCPCALGLAVPMVLVVAGGVAARGGVVIKSAEPIERGHKITDVVFDKTGTLTIGELDVVVEEILSTDRGQAVSLAKALVGDNKHPVSMAVAKHLEKQDHKAVHLEDIRVIPGAGVEATWNGSSFRAGNAHWLGVDQMLEVDRLLQQGMTTLCLTKDTELLAVLGLTSVLRPEAAAVVHELQARKITVHLVSGDEERAVETVAKTVGIPEQNAAARRSPAEKRVYVQDLIKRGKRVAFCGDGTNDAVAIAQANIGIQLGSSSDVTRATADVVLLSGLDGIIYLLEVSKASFRRIMFNFVWSAVYNVLAILLAAGAFVRVRIPPAYAGLGEIVSVLPVIIAALTMSGMKRPATV</sequence>
<dbReference type="GeneID" id="19901234"/>
<dbReference type="SUPFAM" id="SSF56784">
    <property type="entry name" value="HAD-like"/>
    <property type="match status" value="1"/>
</dbReference>
<proteinExistence type="inferred from homology"/>
<feature type="transmembrane region" description="Helical" evidence="7">
    <location>
        <begin position="210"/>
        <end position="231"/>
    </location>
</feature>
<evidence type="ECO:0000256" key="4">
    <source>
        <dbReference type="ARBA" id="ARBA00022967"/>
    </source>
</evidence>
<feature type="transmembrane region" description="Helical" evidence="7">
    <location>
        <begin position="431"/>
        <end position="458"/>
    </location>
</feature>
<dbReference type="GO" id="GO:0005524">
    <property type="term" value="F:ATP binding"/>
    <property type="evidence" value="ECO:0007669"/>
    <property type="project" value="UniProtKB-UniRule"/>
</dbReference>
<dbReference type="SUPFAM" id="SSF81653">
    <property type="entry name" value="Calcium ATPase, transduction domain A"/>
    <property type="match status" value="1"/>
</dbReference>
<dbReference type="RefSeq" id="XP_007780007.1">
    <property type="nucleotide sequence ID" value="XM_007781817.1"/>
</dbReference>
<keyword evidence="6 7" id="KW-0472">Membrane</keyword>
<dbReference type="AlphaFoldDB" id="R7YS08"/>
<dbReference type="Pfam" id="PF00702">
    <property type="entry name" value="Hydrolase"/>
    <property type="match status" value="1"/>
</dbReference>
<evidence type="ECO:0000256" key="3">
    <source>
        <dbReference type="ARBA" id="ARBA00022723"/>
    </source>
</evidence>
<dbReference type="STRING" id="1168221.R7YS08"/>
<feature type="transmembrane region" description="Helical" evidence="7">
    <location>
        <begin position="731"/>
        <end position="754"/>
    </location>
</feature>
<dbReference type="Pfam" id="PF00403">
    <property type="entry name" value="HMA"/>
    <property type="match status" value="1"/>
</dbReference>
<keyword evidence="4" id="KW-1278">Translocase</keyword>
<dbReference type="NCBIfam" id="TIGR01525">
    <property type="entry name" value="ATPase-IB_hvy"/>
    <property type="match status" value="1"/>
</dbReference>
<dbReference type="InterPro" id="IPR044492">
    <property type="entry name" value="P_typ_ATPase_HD_dom"/>
</dbReference>
<dbReference type="SUPFAM" id="SSF55008">
    <property type="entry name" value="HMA, heavy metal-associated domain"/>
    <property type="match status" value="1"/>
</dbReference>
<dbReference type="InterPro" id="IPR023299">
    <property type="entry name" value="ATPase_P-typ_cyto_dom_N"/>
</dbReference>
<dbReference type="InterPro" id="IPR001757">
    <property type="entry name" value="P_typ_ATPase"/>
</dbReference>
<dbReference type="SFLD" id="SFLDF00027">
    <property type="entry name" value="p-type_atpase"/>
    <property type="match status" value="1"/>
</dbReference>
<dbReference type="InterPro" id="IPR006121">
    <property type="entry name" value="HMA_dom"/>
</dbReference>
<protein>
    <recommendedName>
        <fullName evidence="8">HMA domain-containing protein</fullName>
    </recommendedName>
</protein>
<comment type="subcellular location">
    <subcellularLocation>
        <location evidence="1 7">Membrane</location>
    </subcellularLocation>
</comment>
<keyword evidence="5 7" id="KW-1133">Transmembrane helix</keyword>
<dbReference type="GO" id="GO:0016020">
    <property type="term" value="C:membrane"/>
    <property type="evidence" value="ECO:0007669"/>
    <property type="project" value="UniProtKB-SubCell"/>
</dbReference>
<dbReference type="PANTHER" id="PTHR46594">
    <property type="entry name" value="P-TYPE CATION-TRANSPORTING ATPASE"/>
    <property type="match status" value="1"/>
</dbReference>
<dbReference type="CDD" id="cd00371">
    <property type="entry name" value="HMA"/>
    <property type="match status" value="1"/>
</dbReference>
<name>R7YS08_CONA1</name>
<dbReference type="Pfam" id="PF24534">
    <property type="entry name" value="HMA_PCA1"/>
    <property type="match status" value="1"/>
</dbReference>
<dbReference type="GO" id="GO:0046872">
    <property type="term" value="F:metal ion binding"/>
    <property type="evidence" value="ECO:0007669"/>
    <property type="project" value="UniProtKB-KW"/>
</dbReference>
<gene>
    <name evidence="9" type="ORF">W97_03923</name>
</gene>
<dbReference type="Gene3D" id="3.40.1110.10">
    <property type="entry name" value="Calcium-transporting ATPase, cytoplasmic domain N"/>
    <property type="match status" value="1"/>
</dbReference>
<reference evidence="10" key="1">
    <citation type="submission" date="2012-06" db="EMBL/GenBank/DDBJ databases">
        <title>The genome sequence of Coniosporium apollinis CBS 100218.</title>
        <authorList>
            <consortium name="The Broad Institute Genome Sequencing Platform"/>
            <person name="Cuomo C."/>
            <person name="Gorbushina A."/>
            <person name="Noack S."/>
            <person name="Walker B."/>
            <person name="Young S.K."/>
            <person name="Zeng Q."/>
            <person name="Gargeya S."/>
            <person name="Fitzgerald M."/>
            <person name="Haas B."/>
            <person name="Abouelleil A."/>
            <person name="Alvarado L."/>
            <person name="Arachchi H.M."/>
            <person name="Berlin A.M."/>
            <person name="Chapman S.B."/>
            <person name="Goldberg J."/>
            <person name="Griggs A."/>
            <person name="Gujja S."/>
            <person name="Hansen M."/>
            <person name="Howarth C."/>
            <person name="Imamovic A."/>
            <person name="Larimer J."/>
            <person name="McCowan C."/>
            <person name="Montmayeur A."/>
            <person name="Murphy C."/>
            <person name="Neiman D."/>
            <person name="Pearson M."/>
            <person name="Priest M."/>
            <person name="Roberts A."/>
            <person name="Saif S."/>
            <person name="Shea T."/>
            <person name="Sisk P."/>
            <person name="Sykes S."/>
            <person name="Wortman J."/>
            <person name="Nusbaum C."/>
            <person name="Birren B."/>
        </authorList>
    </citation>
    <scope>NUCLEOTIDE SEQUENCE [LARGE SCALE GENOMIC DNA]</scope>
    <source>
        <strain evidence="10">CBS 100218</strain>
    </source>
</reference>
<dbReference type="HOGENOM" id="CLU_001771_0_0_1"/>
<dbReference type="InterPro" id="IPR036163">
    <property type="entry name" value="HMA_dom_sf"/>
</dbReference>
<dbReference type="NCBIfam" id="TIGR01494">
    <property type="entry name" value="ATPase_P-type"/>
    <property type="match status" value="1"/>
</dbReference>
<comment type="similarity">
    <text evidence="7">Belongs to the cation transport ATPase (P-type) (TC 3.A.3) family. Type IB subfamily.</text>
</comment>
<feature type="transmembrane region" description="Helical" evidence="7">
    <location>
        <begin position="390"/>
        <end position="411"/>
    </location>
</feature>
<keyword evidence="3 7" id="KW-0479">Metal-binding</keyword>
<dbReference type="Proteomes" id="UP000016924">
    <property type="component" value="Unassembled WGS sequence"/>
</dbReference>
<dbReference type="Gene3D" id="3.40.50.1000">
    <property type="entry name" value="HAD superfamily/HAD-like"/>
    <property type="match status" value="1"/>
</dbReference>
<evidence type="ECO:0000313" key="10">
    <source>
        <dbReference type="Proteomes" id="UP000016924"/>
    </source>
</evidence>
<dbReference type="SUPFAM" id="SSF81665">
    <property type="entry name" value="Calcium ATPase, transmembrane domain M"/>
    <property type="match status" value="1"/>
</dbReference>
<feature type="transmembrane region" description="Helical" evidence="7">
    <location>
        <begin position="243"/>
        <end position="263"/>
    </location>
</feature>
<keyword evidence="7" id="KW-0547">Nucleotide-binding</keyword>
<dbReference type="InterPro" id="IPR023298">
    <property type="entry name" value="ATPase_P-typ_TM_dom_sf"/>
</dbReference>
<dbReference type="PROSITE" id="PS01229">
    <property type="entry name" value="COF_2"/>
    <property type="match status" value="1"/>
</dbReference>
<evidence type="ECO:0000256" key="2">
    <source>
        <dbReference type="ARBA" id="ARBA00022692"/>
    </source>
</evidence>
<dbReference type="SFLD" id="SFLDG00002">
    <property type="entry name" value="C1.7:_P-type_atpase_like"/>
    <property type="match status" value="1"/>
</dbReference>
<dbReference type="InterPro" id="IPR059000">
    <property type="entry name" value="ATPase_P-type_domA"/>
</dbReference>
<dbReference type="Gene3D" id="2.70.150.10">
    <property type="entry name" value="Calcium-transporting ATPase, cytoplasmic transduction domain A"/>
    <property type="match status" value="1"/>
</dbReference>
<dbReference type="InterPro" id="IPR056236">
    <property type="entry name" value="HMA_PCA1"/>
</dbReference>
<dbReference type="GO" id="GO:0030003">
    <property type="term" value="P:intracellular monoatomic cation homeostasis"/>
    <property type="evidence" value="ECO:0007669"/>
    <property type="project" value="UniProtKB-ARBA"/>
</dbReference>
<dbReference type="InterPro" id="IPR023214">
    <property type="entry name" value="HAD_sf"/>
</dbReference>
<dbReference type="eggNOG" id="KOG0207">
    <property type="taxonomic scope" value="Eukaryota"/>
</dbReference>
<dbReference type="GO" id="GO:0016887">
    <property type="term" value="F:ATP hydrolysis activity"/>
    <property type="evidence" value="ECO:0007669"/>
    <property type="project" value="InterPro"/>
</dbReference>
<dbReference type="Pfam" id="PF00122">
    <property type="entry name" value="E1-E2_ATPase"/>
    <property type="match status" value="1"/>
</dbReference>
<dbReference type="PANTHER" id="PTHR46594:SF4">
    <property type="entry name" value="P-TYPE CATION-TRANSPORTING ATPASE"/>
    <property type="match status" value="1"/>
</dbReference>
<dbReference type="FunFam" id="2.70.150.10:FF:000002">
    <property type="entry name" value="Copper-transporting ATPase 1, putative"/>
    <property type="match status" value="1"/>
</dbReference>